<name>A0A3B6A0C9_WHEAT</name>
<sequence>MTAALRLQAAARMLQRSPAEQRLRLLPRLLHGAGSPSIPSAAAERLSLVQLHERQQELYPVLLELDKRILGKHHKATGLIFHTRYSDLLGIVTKHVDPRPNDSNWRWFRAKVVLSNGCAWLVSLGFLHCMCFHDLFAAKETPAEEEENDVDKEE</sequence>
<dbReference type="Gramene" id="TraesWEE_scaffold_135143_01G000100.1">
    <property type="protein sequence ID" value="TraesWEE_scaffold_135143_01G000100.1"/>
    <property type="gene ID" value="TraesWEE_scaffold_135143_01G000100"/>
</dbReference>
<dbReference type="Gramene" id="TraesROB_scaffold_076100_01G000200.1">
    <property type="protein sequence ID" value="TraesROB_scaffold_076100_01G000200.1"/>
    <property type="gene ID" value="TraesROB_scaffold_076100_01G000200"/>
</dbReference>
<dbReference type="Gramene" id="TraesCS1D02G338600.1">
    <property type="protein sequence ID" value="TraesCS1D02G338600.1"/>
    <property type="gene ID" value="TraesCS1D02G338600"/>
</dbReference>
<organism evidence="1">
    <name type="scientific">Triticum aestivum</name>
    <name type="common">Wheat</name>
    <dbReference type="NCBI Taxonomy" id="4565"/>
    <lineage>
        <taxon>Eukaryota</taxon>
        <taxon>Viridiplantae</taxon>
        <taxon>Streptophyta</taxon>
        <taxon>Embryophyta</taxon>
        <taxon>Tracheophyta</taxon>
        <taxon>Spermatophyta</taxon>
        <taxon>Magnoliopsida</taxon>
        <taxon>Liliopsida</taxon>
        <taxon>Poales</taxon>
        <taxon>Poaceae</taxon>
        <taxon>BOP clade</taxon>
        <taxon>Pooideae</taxon>
        <taxon>Triticodae</taxon>
        <taxon>Triticeae</taxon>
        <taxon>Triticinae</taxon>
        <taxon>Triticum</taxon>
    </lineage>
</organism>
<dbReference type="Gramene" id="TraesCS1D03G0799100.1">
    <property type="protein sequence ID" value="TraesCS1D03G0799100.1.CDS"/>
    <property type="gene ID" value="TraesCS1D03G0799100"/>
</dbReference>
<reference evidence="1" key="2">
    <citation type="submission" date="2018-10" db="UniProtKB">
        <authorList>
            <consortium name="EnsemblPlants"/>
        </authorList>
    </citation>
    <scope>IDENTIFICATION</scope>
</reference>
<dbReference type="SMR" id="A0A3B6A0C9"/>
<dbReference type="EnsemblPlants" id="TraesCS1D02G338600.1">
    <property type="protein sequence ID" value="TraesCS1D02G338600.1"/>
    <property type="gene ID" value="TraesCS1D02G338600"/>
</dbReference>
<proteinExistence type="predicted"/>
<evidence type="ECO:0000313" key="2">
    <source>
        <dbReference type="Proteomes" id="UP000019116"/>
    </source>
</evidence>
<dbReference type="Gramene" id="TraesRN1D0100846000.1">
    <property type="protein sequence ID" value="TraesRN1D0100846000.1"/>
    <property type="gene ID" value="TraesRN1D0100846000"/>
</dbReference>
<dbReference type="AlphaFoldDB" id="A0A3B6A0C9"/>
<keyword evidence="2" id="KW-1185">Reference proteome</keyword>
<protein>
    <submittedName>
        <fullName evidence="1">Uncharacterized protein</fullName>
    </submittedName>
</protein>
<reference evidence="1" key="1">
    <citation type="submission" date="2018-08" db="EMBL/GenBank/DDBJ databases">
        <authorList>
            <person name="Rossello M."/>
        </authorList>
    </citation>
    <scope>NUCLEOTIDE SEQUENCE [LARGE SCALE GENOMIC DNA]</scope>
    <source>
        <strain evidence="1">cv. Chinese Spring</strain>
    </source>
</reference>
<dbReference type="Gramene" id="TraesCLE_scaffold_106925_01G000100.1">
    <property type="protein sequence ID" value="TraesCLE_scaffold_106925_01G000100.1"/>
    <property type="gene ID" value="TraesCLE_scaffold_106925_01G000100"/>
</dbReference>
<accession>A0A3B6A0C9</accession>
<dbReference type="Gramene" id="TraesCAD_scaffold_154642_01G000100.1">
    <property type="protein sequence ID" value="TraesCAD_scaffold_154642_01G000100.1"/>
    <property type="gene ID" value="TraesCAD_scaffold_154642_01G000100"/>
</dbReference>
<gene>
    <name evidence="1" type="primary">LOC123182966</name>
</gene>
<evidence type="ECO:0000313" key="1">
    <source>
        <dbReference type="EnsemblPlants" id="TraesCS1D02G338600.1"/>
    </source>
</evidence>
<dbReference type="Proteomes" id="UP000019116">
    <property type="component" value="Chromosome 1D"/>
</dbReference>